<proteinExistence type="predicted"/>
<reference evidence="1 2" key="1">
    <citation type="submission" date="2022-09" db="EMBL/GenBank/DDBJ databases">
        <title>Enrichment on poylsaccharides allowed isolation of novel metabolic and taxonomic groups of Haloarchaea.</title>
        <authorList>
            <person name="Sorokin D.Y."/>
            <person name="Elcheninov A.G."/>
            <person name="Khizhniak T.V."/>
            <person name="Kolganova T.V."/>
            <person name="Kublanov I.V."/>
        </authorList>
    </citation>
    <scope>NUCLEOTIDE SEQUENCE [LARGE SCALE GENOMIC DNA]</scope>
    <source>
        <strain evidence="1 2">AArc-curdl1</strain>
    </source>
</reference>
<gene>
    <name evidence="1" type="ORF">OB919_10325</name>
</gene>
<organism evidence="1 2">
    <name type="scientific">Natronosalvus hydrolyticus</name>
    <dbReference type="NCBI Taxonomy" id="2979988"/>
    <lineage>
        <taxon>Archaea</taxon>
        <taxon>Methanobacteriati</taxon>
        <taxon>Methanobacteriota</taxon>
        <taxon>Stenosarchaea group</taxon>
        <taxon>Halobacteria</taxon>
        <taxon>Halobacteriales</taxon>
        <taxon>Natrialbaceae</taxon>
        <taxon>Natronosalvus</taxon>
    </lineage>
</organism>
<dbReference type="Proteomes" id="UP001321047">
    <property type="component" value="Unassembled WGS sequence"/>
</dbReference>
<comment type="caution">
    <text evidence="1">The sequence shown here is derived from an EMBL/GenBank/DDBJ whole genome shotgun (WGS) entry which is preliminary data.</text>
</comment>
<sequence length="106" mass="11631">MKFNEGDTIEITIQGVGPQTYLSADDEATVQADVANVEDFENSTEVFFDLHDDIGGLDEARIDWDLIPVENDDGTEDELDALTTFDSEEDEGPYWAGAIVDVEVVG</sequence>
<dbReference type="EMBL" id="JAOPJZ010000006">
    <property type="protein sequence ID" value="MCU4752378.1"/>
    <property type="molecule type" value="Genomic_DNA"/>
</dbReference>
<keyword evidence="2" id="KW-1185">Reference proteome</keyword>
<accession>A0AAP2Z8T0</accession>
<name>A0AAP2Z8T0_9EURY</name>
<dbReference type="RefSeq" id="WP_342808718.1">
    <property type="nucleotide sequence ID" value="NZ_JAOPJZ010000006.1"/>
</dbReference>
<protein>
    <submittedName>
        <fullName evidence="1">Uncharacterized protein</fullName>
    </submittedName>
</protein>
<evidence type="ECO:0000313" key="1">
    <source>
        <dbReference type="EMBL" id="MCU4752378.1"/>
    </source>
</evidence>
<dbReference type="AlphaFoldDB" id="A0AAP2Z8T0"/>
<evidence type="ECO:0000313" key="2">
    <source>
        <dbReference type="Proteomes" id="UP001321047"/>
    </source>
</evidence>